<sequence length="120" mass="14451">MEKILERMTDLTADIKEIRKGHKESQDYILQMQQKLKNMKKGIRELQIKIKQLGEDKMKNRNRNISFLVDATKKDTIHEKKENYREEDLRDRIEKLERDKIRNNIVITGLKVSIEQTKKN</sequence>
<reference evidence="2" key="1">
    <citation type="submission" date="2019-08" db="EMBL/GenBank/DDBJ databases">
        <title>The genome of the North American firefly Photinus pyralis.</title>
        <authorList>
            <consortium name="Photinus pyralis genome working group"/>
            <person name="Fallon T.R."/>
            <person name="Sander Lower S.E."/>
            <person name="Weng J.-K."/>
        </authorList>
    </citation>
    <scope>NUCLEOTIDE SEQUENCE</scope>
    <source>
        <strain evidence="2">TRF0915ILg1</strain>
        <tissue evidence="2">Whole body</tissue>
    </source>
</reference>
<name>A0A8K0CU46_IGNLU</name>
<keyword evidence="1" id="KW-0175">Coiled coil</keyword>
<feature type="coiled-coil region" evidence="1">
    <location>
        <begin position="29"/>
        <end position="99"/>
    </location>
</feature>
<protein>
    <submittedName>
        <fullName evidence="2">Uncharacterized protein</fullName>
    </submittedName>
</protein>
<dbReference type="EMBL" id="VTPC01008674">
    <property type="protein sequence ID" value="KAF2892564.1"/>
    <property type="molecule type" value="Genomic_DNA"/>
</dbReference>
<evidence type="ECO:0000313" key="2">
    <source>
        <dbReference type="EMBL" id="KAF2892564.1"/>
    </source>
</evidence>
<gene>
    <name evidence="2" type="ORF">ILUMI_13611</name>
</gene>
<proteinExistence type="predicted"/>
<dbReference type="AlphaFoldDB" id="A0A8K0CU46"/>
<evidence type="ECO:0000313" key="3">
    <source>
        <dbReference type="Proteomes" id="UP000801492"/>
    </source>
</evidence>
<keyword evidence="3" id="KW-1185">Reference proteome</keyword>
<organism evidence="2 3">
    <name type="scientific">Ignelater luminosus</name>
    <name type="common">Cucubano</name>
    <name type="synonym">Pyrophorus luminosus</name>
    <dbReference type="NCBI Taxonomy" id="2038154"/>
    <lineage>
        <taxon>Eukaryota</taxon>
        <taxon>Metazoa</taxon>
        <taxon>Ecdysozoa</taxon>
        <taxon>Arthropoda</taxon>
        <taxon>Hexapoda</taxon>
        <taxon>Insecta</taxon>
        <taxon>Pterygota</taxon>
        <taxon>Neoptera</taxon>
        <taxon>Endopterygota</taxon>
        <taxon>Coleoptera</taxon>
        <taxon>Polyphaga</taxon>
        <taxon>Elateriformia</taxon>
        <taxon>Elateroidea</taxon>
        <taxon>Elateridae</taxon>
        <taxon>Agrypninae</taxon>
        <taxon>Pyrophorini</taxon>
        <taxon>Ignelater</taxon>
    </lineage>
</organism>
<dbReference type="Proteomes" id="UP000801492">
    <property type="component" value="Unassembled WGS sequence"/>
</dbReference>
<comment type="caution">
    <text evidence="2">The sequence shown here is derived from an EMBL/GenBank/DDBJ whole genome shotgun (WGS) entry which is preliminary data.</text>
</comment>
<evidence type="ECO:0000256" key="1">
    <source>
        <dbReference type="SAM" id="Coils"/>
    </source>
</evidence>
<accession>A0A8K0CU46</accession>